<feature type="transmembrane region" description="Helical" evidence="1">
    <location>
        <begin position="7"/>
        <end position="30"/>
    </location>
</feature>
<accession>A0A7T8EPV3</accession>
<evidence type="ECO:0000313" key="2">
    <source>
        <dbReference type="EMBL" id="QQO90194.1"/>
    </source>
</evidence>
<name>A0A7T8EPV3_9CAUD</name>
<reference evidence="2 3" key="1">
    <citation type="submission" date="2020-12" db="EMBL/GenBank/DDBJ databases">
        <title>Complete genome sequence of Erwinia phage pEa_SNUABM_5.</title>
        <authorList>
            <person name="Kim S.G."/>
            <person name="Lee S.B."/>
            <person name="Kwon J."/>
            <person name="Park S.C."/>
        </authorList>
    </citation>
    <scope>NUCLEOTIDE SEQUENCE [LARGE SCALE GENOMIC DNA]</scope>
</reference>
<protein>
    <submittedName>
        <fullName evidence="2">Uncharacterized protein</fullName>
    </submittedName>
</protein>
<keyword evidence="1" id="KW-0812">Transmembrane</keyword>
<evidence type="ECO:0000256" key="1">
    <source>
        <dbReference type="SAM" id="Phobius"/>
    </source>
</evidence>
<proteinExistence type="predicted"/>
<gene>
    <name evidence="2" type="ORF">pEaSNUABM5_00052</name>
</gene>
<keyword evidence="3" id="KW-1185">Reference proteome</keyword>
<organism evidence="2 3">
    <name type="scientific">Erwinia phage pEa_SNUABM_5</name>
    <dbReference type="NCBI Taxonomy" id="2797313"/>
    <lineage>
        <taxon>Viruses</taxon>
        <taxon>Duplodnaviria</taxon>
        <taxon>Heunggongvirae</taxon>
        <taxon>Uroviricota</taxon>
        <taxon>Caudoviricetes</taxon>
        <taxon>Rivsvirus</taxon>
        <taxon>Rivsvirus SNUABM5</taxon>
    </lineage>
</organism>
<keyword evidence="1" id="KW-1133">Transmembrane helix</keyword>
<dbReference type="Proteomes" id="UP000596123">
    <property type="component" value="Segment"/>
</dbReference>
<dbReference type="EMBL" id="MW366843">
    <property type="protein sequence ID" value="QQO90194.1"/>
    <property type="molecule type" value="Genomic_DNA"/>
</dbReference>
<sequence length="69" mass="7636">MQPDVLHINLIGFLSLFGLEQSIAVCLLYYLITGILIGTVVGLVAYACILLYAVYFKLPTKIKRGKFGE</sequence>
<keyword evidence="1" id="KW-0472">Membrane</keyword>
<evidence type="ECO:0000313" key="3">
    <source>
        <dbReference type="Proteomes" id="UP000596123"/>
    </source>
</evidence>
<feature type="transmembrane region" description="Helical" evidence="1">
    <location>
        <begin position="36"/>
        <end position="56"/>
    </location>
</feature>